<protein>
    <recommendedName>
        <fullName evidence="4">Peptidase inhibitor family I36</fullName>
    </recommendedName>
</protein>
<accession>A0A1I6DCR6</accession>
<dbReference type="Pfam" id="PF03995">
    <property type="entry name" value="Inhibitor_I36"/>
    <property type="match status" value="1"/>
</dbReference>
<gene>
    <name evidence="2" type="ORF">SAMN04488564_102284</name>
</gene>
<dbReference type="InterPro" id="IPR011024">
    <property type="entry name" value="G_crystallin-like"/>
</dbReference>
<dbReference type="SUPFAM" id="SSF49695">
    <property type="entry name" value="gamma-Crystallin-like"/>
    <property type="match status" value="1"/>
</dbReference>
<name>A0A1I6DCR6_9PSEU</name>
<keyword evidence="1" id="KW-0732">Signal</keyword>
<dbReference type="EMBL" id="FOYL01000002">
    <property type="protein sequence ID" value="SFR03244.1"/>
    <property type="molecule type" value="Genomic_DNA"/>
</dbReference>
<evidence type="ECO:0000313" key="3">
    <source>
        <dbReference type="Proteomes" id="UP000198583"/>
    </source>
</evidence>
<dbReference type="AlphaFoldDB" id="A0A1I6DCR6"/>
<evidence type="ECO:0008006" key="4">
    <source>
        <dbReference type="Google" id="ProtNLM"/>
    </source>
</evidence>
<dbReference type="RefSeq" id="WP_143138531.1">
    <property type="nucleotide sequence ID" value="NZ_FOYL01000002.1"/>
</dbReference>
<proteinExistence type="predicted"/>
<evidence type="ECO:0000313" key="2">
    <source>
        <dbReference type="EMBL" id="SFR03244.1"/>
    </source>
</evidence>
<feature type="chain" id="PRO_5011636364" description="Peptidase inhibitor family I36" evidence="1">
    <location>
        <begin position="29"/>
        <end position="136"/>
    </location>
</feature>
<reference evidence="3" key="1">
    <citation type="submission" date="2016-10" db="EMBL/GenBank/DDBJ databases">
        <authorList>
            <person name="Varghese N."/>
            <person name="Submissions S."/>
        </authorList>
    </citation>
    <scope>NUCLEOTIDE SEQUENCE [LARGE SCALE GENOMIC DNA]</scope>
    <source>
        <strain evidence="3">DSM 44232</strain>
    </source>
</reference>
<sequence length="136" mass="14301">MLARKAAALLATAAAVVVSVVVAPSASAHVPNRCSGWRVGVFDLNNYAGQHACFNSGSGDLRQFALNNRISSAWSHDTVPWCLYDDFSFRVPFSQMAPGGHYPVFAAFATNRASSIQRGACPAGFGVLPEPGVSVS</sequence>
<dbReference type="Gene3D" id="2.60.20.10">
    <property type="entry name" value="Crystallins"/>
    <property type="match status" value="1"/>
</dbReference>
<feature type="signal peptide" evidence="1">
    <location>
        <begin position="1"/>
        <end position="28"/>
    </location>
</feature>
<dbReference type="OrthoDB" id="3544222at2"/>
<dbReference type="Proteomes" id="UP000198583">
    <property type="component" value="Unassembled WGS sequence"/>
</dbReference>
<keyword evidence="3" id="KW-1185">Reference proteome</keyword>
<evidence type="ECO:0000256" key="1">
    <source>
        <dbReference type="SAM" id="SignalP"/>
    </source>
</evidence>
<organism evidence="2 3">
    <name type="scientific">Lentzea waywayandensis</name>
    <dbReference type="NCBI Taxonomy" id="84724"/>
    <lineage>
        <taxon>Bacteria</taxon>
        <taxon>Bacillati</taxon>
        <taxon>Actinomycetota</taxon>
        <taxon>Actinomycetes</taxon>
        <taxon>Pseudonocardiales</taxon>
        <taxon>Pseudonocardiaceae</taxon>
        <taxon>Lentzea</taxon>
    </lineage>
</organism>